<gene>
    <name evidence="1" type="ORF">BOO69_12050</name>
</gene>
<dbReference type="OrthoDB" id="9816009at2"/>
<organism evidence="1 2">
    <name type="scientific">Sulfitobacter alexandrii</name>
    <dbReference type="NCBI Taxonomy" id="1917485"/>
    <lineage>
        <taxon>Bacteria</taxon>
        <taxon>Pseudomonadati</taxon>
        <taxon>Pseudomonadota</taxon>
        <taxon>Alphaproteobacteria</taxon>
        <taxon>Rhodobacterales</taxon>
        <taxon>Roseobacteraceae</taxon>
        <taxon>Sulfitobacter</taxon>
    </lineage>
</organism>
<dbReference type="Proteomes" id="UP000181897">
    <property type="component" value="Chromosome"/>
</dbReference>
<evidence type="ECO:0000313" key="1">
    <source>
        <dbReference type="EMBL" id="APE45452.1"/>
    </source>
</evidence>
<dbReference type="STRING" id="1917485.BOO69_12050"/>
<keyword evidence="2" id="KW-1185">Reference proteome</keyword>
<name>A0A1J0WM64_9RHOB</name>
<protein>
    <submittedName>
        <fullName evidence="1">Uncharacterized protein</fullName>
    </submittedName>
</protein>
<dbReference type="KEGG" id="suam:BOO69_12050"/>
<accession>A0A1J0WM64</accession>
<evidence type="ECO:0000313" key="2">
    <source>
        <dbReference type="Proteomes" id="UP000181897"/>
    </source>
</evidence>
<dbReference type="AlphaFoldDB" id="A0A1J0WM64"/>
<dbReference type="EMBL" id="CP018076">
    <property type="protein sequence ID" value="APE45452.1"/>
    <property type="molecule type" value="Genomic_DNA"/>
</dbReference>
<proteinExistence type="predicted"/>
<sequence>MAVVPAGLVAENQTPGGRFTTAAEVKPILNATRGNWVALREYDGKDLLYVTHLWSWRCGLSALAISVNDEPMQNWPLPPCHLQTATPNAITETDGLPYLSLRGGGVARITVQIVYDDLSMDAQTFERSAVLMP</sequence>
<reference evidence="1 2" key="1">
    <citation type="submission" date="2016-11" db="EMBL/GenBank/DDBJ databases">
        <title>Complete genome sequence of Sulfitobacter sp. AM1-D1, a toxic bacteria associated with marine dinoflagellate Alexandrium minutum in East China Sea.</title>
        <authorList>
            <person name="Yang Q."/>
            <person name="Zhang X."/>
            <person name="Tian X."/>
        </authorList>
    </citation>
    <scope>NUCLEOTIDE SEQUENCE [LARGE SCALE GENOMIC DNA]</scope>
    <source>
        <strain evidence="1 2">AM1-D1</strain>
    </source>
</reference>